<protein>
    <submittedName>
        <fullName evidence="1">Uncharacterized protein</fullName>
    </submittedName>
</protein>
<dbReference type="EMBL" id="KQ983089">
    <property type="protein sequence ID" value="KYQ47622.1"/>
    <property type="molecule type" value="Genomic_DNA"/>
</dbReference>
<accession>A0A151WIE8</accession>
<name>A0A151WIE8_9HYME</name>
<keyword evidence="2" id="KW-1185">Reference proteome</keyword>
<organism evidence="1 2">
    <name type="scientific">Mycetomoellerius zeteki</name>
    <dbReference type="NCBI Taxonomy" id="64791"/>
    <lineage>
        <taxon>Eukaryota</taxon>
        <taxon>Metazoa</taxon>
        <taxon>Ecdysozoa</taxon>
        <taxon>Arthropoda</taxon>
        <taxon>Hexapoda</taxon>
        <taxon>Insecta</taxon>
        <taxon>Pterygota</taxon>
        <taxon>Neoptera</taxon>
        <taxon>Endopterygota</taxon>
        <taxon>Hymenoptera</taxon>
        <taxon>Apocrita</taxon>
        <taxon>Aculeata</taxon>
        <taxon>Formicoidea</taxon>
        <taxon>Formicidae</taxon>
        <taxon>Myrmicinae</taxon>
        <taxon>Mycetomoellerius</taxon>
    </lineage>
</organism>
<dbReference type="Proteomes" id="UP000075809">
    <property type="component" value="Unassembled WGS sequence"/>
</dbReference>
<gene>
    <name evidence="1" type="ORF">ALC60_13378</name>
</gene>
<proteinExistence type="predicted"/>
<dbReference type="AlphaFoldDB" id="A0A151WIE8"/>
<evidence type="ECO:0000313" key="1">
    <source>
        <dbReference type="EMBL" id="KYQ47622.1"/>
    </source>
</evidence>
<feature type="non-terminal residue" evidence="1">
    <location>
        <position position="1"/>
    </location>
</feature>
<sequence>HHRILSQKRIIAGFHRRRGSSWDLVAEEDYIITSLQKRTIVKGHHRILSQKRIIAGFHRRRGSSWDLVAEEDYIM</sequence>
<evidence type="ECO:0000313" key="2">
    <source>
        <dbReference type="Proteomes" id="UP000075809"/>
    </source>
</evidence>
<reference evidence="1 2" key="1">
    <citation type="submission" date="2015-09" db="EMBL/GenBank/DDBJ databases">
        <title>Trachymyrmex zeteki WGS genome.</title>
        <authorList>
            <person name="Nygaard S."/>
            <person name="Hu H."/>
            <person name="Boomsma J."/>
            <person name="Zhang G."/>
        </authorList>
    </citation>
    <scope>NUCLEOTIDE SEQUENCE [LARGE SCALE GENOMIC DNA]</scope>
    <source>
        <strain evidence="1">Tzet28-1</strain>
        <tissue evidence="1">Whole body</tissue>
    </source>
</reference>